<proteinExistence type="predicted"/>
<keyword evidence="3" id="KW-0804">Transcription</keyword>
<evidence type="ECO:0000256" key="4">
    <source>
        <dbReference type="ARBA" id="ARBA00023242"/>
    </source>
</evidence>
<organism evidence="6 7">
    <name type="scientific">Sesamum indicum</name>
    <name type="common">Oriental sesame</name>
    <name type="synonym">Sesamum orientale</name>
    <dbReference type="NCBI Taxonomy" id="4182"/>
    <lineage>
        <taxon>Eukaryota</taxon>
        <taxon>Viridiplantae</taxon>
        <taxon>Streptophyta</taxon>
        <taxon>Embryophyta</taxon>
        <taxon>Tracheophyta</taxon>
        <taxon>Spermatophyta</taxon>
        <taxon>Magnoliopsida</taxon>
        <taxon>eudicotyledons</taxon>
        <taxon>Gunneridae</taxon>
        <taxon>Pentapetalae</taxon>
        <taxon>asterids</taxon>
        <taxon>lamiids</taxon>
        <taxon>Lamiales</taxon>
        <taxon>Pedaliaceae</taxon>
        <taxon>Sesamum</taxon>
    </lineage>
</organism>
<reference evidence="7" key="1">
    <citation type="submission" date="2025-08" db="UniProtKB">
        <authorList>
            <consortium name="RefSeq"/>
        </authorList>
    </citation>
    <scope>IDENTIFICATION</scope>
</reference>
<dbReference type="OrthoDB" id="690068at2759"/>
<dbReference type="InParanoid" id="A0A6I9TDH4"/>
<sequence>MEMKEENFGEIFGVNKADDDEIFTSHHNFSINTTNQQLQYSEYPPACWNNSCTMQQTMTTTNVASSSASTSASACQLIYVESKNVPVPVLHEESLVSSVDRAASTFHDQFVISPSYGLSANNLSSNTILNFSSPAVLVKDDSIIHNIKNPQYEYDLGTNGKHSWNRVNSGSVGGRSRLQAREHLVAERKRREKLGQLFINLSKLVPGIKKLDKASILEDAIDYIKILEERIQSLEKEEATKCWEVDRLDRESSYMDGSTNELSSAIKVKIMNRSVLIKMLCKKHKGFMSRIHMEMEKMNLCEEDIRVLPFGNNALDITILAQMQSECSCNTVDIVEQLERAFLNRPHHDMQDN</sequence>
<gene>
    <name evidence="7" type="primary">LOC105163959</name>
</gene>
<dbReference type="AlphaFoldDB" id="A0A6I9TDH4"/>
<evidence type="ECO:0000259" key="5">
    <source>
        <dbReference type="PROSITE" id="PS50888"/>
    </source>
</evidence>
<evidence type="ECO:0000256" key="2">
    <source>
        <dbReference type="ARBA" id="ARBA00023015"/>
    </source>
</evidence>
<dbReference type="Pfam" id="PF00010">
    <property type="entry name" value="HLH"/>
    <property type="match status" value="1"/>
</dbReference>
<evidence type="ECO:0000256" key="3">
    <source>
        <dbReference type="ARBA" id="ARBA00023163"/>
    </source>
</evidence>
<dbReference type="PANTHER" id="PTHR45959:SF2">
    <property type="entry name" value="BHLH TRANSCRIPTION FACTOR"/>
    <property type="match status" value="1"/>
</dbReference>
<dbReference type="Gene3D" id="4.10.280.10">
    <property type="entry name" value="Helix-loop-helix DNA-binding domain"/>
    <property type="match status" value="1"/>
</dbReference>
<dbReference type="InterPro" id="IPR011598">
    <property type="entry name" value="bHLH_dom"/>
</dbReference>
<evidence type="ECO:0000256" key="1">
    <source>
        <dbReference type="ARBA" id="ARBA00004123"/>
    </source>
</evidence>
<dbReference type="RefSeq" id="XP_011080798.1">
    <property type="nucleotide sequence ID" value="XM_011082496.2"/>
</dbReference>
<evidence type="ECO:0000313" key="6">
    <source>
        <dbReference type="Proteomes" id="UP000504604"/>
    </source>
</evidence>
<dbReference type="PANTHER" id="PTHR45959">
    <property type="entry name" value="BHLH TRANSCRIPTION FACTOR"/>
    <property type="match status" value="1"/>
</dbReference>
<dbReference type="KEGG" id="sind:105163959"/>
<dbReference type="SMART" id="SM00353">
    <property type="entry name" value="HLH"/>
    <property type="match status" value="1"/>
</dbReference>
<accession>A0A6I9TDH4</accession>
<dbReference type="Proteomes" id="UP000504604">
    <property type="component" value="Linkage group LG6"/>
</dbReference>
<dbReference type="InterPro" id="IPR036638">
    <property type="entry name" value="HLH_DNA-bd_sf"/>
</dbReference>
<keyword evidence="2" id="KW-0805">Transcription regulation</keyword>
<name>A0A6I9TDH4_SESIN</name>
<keyword evidence="6" id="KW-1185">Reference proteome</keyword>
<keyword evidence="4" id="KW-0539">Nucleus</keyword>
<protein>
    <submittedName>
        <fullName evidence="7">Transcription factor bHLH25-like</fullName>
    </submittedName>
</protein>
<feature type="domain" description="BHLH" evidence="5">
    <location>
        <begin position="178"/>
        <end position="227"/>
    </location>
</feature>
<dbReference type="GeneID" id="105163959"/>
<dbReference type="InterPro" id="IPR052610">
    <property type="entry name" value="bHLH_transcription_regulator"/>
</dbReference>
<evidence type="ECO:0000313" key="7">
    <source>
        <dbReference type="RefSeq" id="XP_011080798.1"/>
    </source>
</evidence>
<comment type="subcellular location">
    <subcellularLocation>
        <location evidence="1">Nucleus</location>
    </subcellularLocation>
</comment>
<dbReference type="PROSITE" id="PS50888">
    <property type="entry name" value="BHLH"/>
    <property type="match status" value="1"/>
</dbReference>
<dbReference type="GO" id="GO:0046983">
    <property type="term" value="F:protein dimerization activity"/>
    <property type="evidence" value="ECO:0007669"/>
    <property type="project" value="InterPro"/>
</dbReference>
<dbReference type="SUPFAM" id="SSF47459">
    <property type="entry name" value="HLH, helix-loop-helix DNA-binding domain"/>
    <property type="match status" value="1"/>
</dbReference>
<dbReference type="GO" id="GO:0005634">
    <property type="term" value="C:nucleus"/>
    <property type="evidence" value="ECO:0007669"/>
    <property type="project" value="UniProtKB-SubCell"/>
</dbReference>